<dbReference type="InterPro" id="IPR027417">
    <property type="entry name" value="P-loop_NTPase"/>
</dbReference>
<evidence type="ECO:0000259" key="2">
    <source>
        <dbReference type="Pfam" id="PF24883"/>
    </source>
</evidence>
<dbReference type="SUPFAM" id="SSF52540">
    <property type="entry name" value="P-loop containing nucleoside triphosphate hydrolases"/>
    <property type="match status" value="1"/>
</dbReference>
<evidence type="ECO:0000256" key="1">
    <source>
        <dbReference type="ARBA" id="ARBA00022737"/>
    </source>
</evidence>
<dbReference type="PANTHER" id="PTHR10039">
    <property type="entry name" value="AMELOGENIN"/>
    <property type="match status" value="1"/>
</dbReference>
<evidence type="ECO:0000313" key="4">
    <source>
        <dbReference type="Proteomes" id="UP000829685"/>
    </source>
</evidence>
<dbReference type="PANTHER" id="PTHR10039:SF5">
    <property type="entry name" value="NACHT DOMAIN-CONTAINING PROTEIN"/>
    <property type="match status" value="1"/>
</dbReference>
<protein>
    <recommendedName>
        <fullName evidence="2">Nephrocystin 3-like N-terminal domain-containing protein</fullName>
    </recommendedName>
</protein>
<comment type="caution">
    <text evidence="3">The sequence shown here is derived from an EMBL/GenBank/DDBJ whole genome shotgun (WGS) entry which is preliminary data.</text>
</comment>
<sequence>MSGIELLGFACNIMQVISFSREVISLCSNVYQGKHPDAELAKLATSLQVVSSGVQTHFDTMQPRTADEKRLCDIATRCAIAARDLEEEVGFITSRHKQWNLASTIRIAAQTAWRKRRLDRLEKSLTEHERVLDTHLMARVCKQTDAIGLRQQEGFDKLGADIQHFVSQYAIGHKKLRELVKSDMSLSHKRSENVMKTHVTKEITTSKIALVNHIDSQAEITTKTITRNFRDLNARGKDDSREEQFLRSFKYPAMNERRNYLTESHEGTFKWVFSQDKPSNDEDRRADYQDPPWDNFEDWLRSDSDIYWICGKPGSGKSTLMKFLTSNPLTKEALRAWRHQVVIISHFFWKPGSAIQRNVKGLFASLLHQLLTLRQDLLQAILENSSDLRQKDSDADWSVTELRSLCLSTMRNYPSSICIFLDGLDEICDEEGSGSLMEILDTMKAIPSVKICVASRPEKRFECHLSRFPHLKLQDLTSKDIRHYADRTLRPFWSRRQDLSVSVLDKEILPVLSEKANGVFLWIRLAVKNLMSGLENSDSDEDLILRLHDLPTEISRMYYEMWARLNKNTKVYRESTAKYLNLLIAHRELEDYASKQGFPNKLARVLEIMGATNLSLQSRLFTTGQVPAAEVINDQYDRTRELIDMRCVGLVDTTPLWKARSIPRNNHPEECLKPSLIPDLSSRATFIHRTAYDFLVDTEEGHHIRAYDSSSVGERYLQVVRGQLVAAVISQNECLYSLLPKIAFISRFVPQRMTYDFLKVCWKMHNRTFIRFGFPQRPDESLLDDIRPHFLATLTYPEFKDFVSVSIKMSPRPSALATELLRDMLLLDVLHPFRFNQPSFFYFDPLVSLGADPNLRGPSYQLHARPLNGDGAFLYYVTPFQLLLQIELKHSLFNWVNKPLENPTRVKVPVELLQLFKDNDSALNEPLWMSLSISRRICTIAPIDPREEFWGRLARFEEGPHETMDPECLQETRMIVEIEKYSALEDLCRRHRPYYGRGRSSALVTCLEEPSQYISCIRIPYLDFTEIVGVHEVRYRVRVRESTQDIEPLIASWLYGKTEEHPGRTIWEAAKRVYCDFAAGSTRYERVYGDVRANLADEGLGFCRVTKEEAKERAQHMRDEDIEAPGHWL</sequence>
<keyword evidence="1" id="KW-0677">Repeat</keyword>
<dbReference type="Pfam" id="PF24883">
    <property type="entry name" value="NPHP3_N"/>
    <property type="match status" value="1"/>
</dbReference>
<dbReference type="Gene3D" id="3.40.50.300">
    <property type="entry name" value="P-loop containing nucleotide triphosphate hydrolases"/>
    <property type="match status" value="1"/>
</dbReference>
<evidence type="ECO:0000313" key="3">
    <source>
        <dbReference type="EMBL" id="KAI1859098.1"/>
    </source>
</evidence>
<reference evidence="3" key="1">
    <citation type="submission" date="2021-03" db="EMBL/GenBank/DDBJ databases">
        <title>Revisited historic fungal species revealed as producer of novel bioactive compounds through whole genome sequencing and comparative genomics.</title>
        <authorList>
            <person name="Vignolle G.A."/>
            <person name="Hochenegger N."/>
            <person name="Mach R.L."/>
            <person name="Mach-Aigner A.R."/>
            <person name="Javad Rahimi M."/>
            <person name="Salim K.A."/>
            <person name="Chan C.M."/>
            <person name="Lim L.B.L."/>
            <person name="Cai F."/>
            <person name="Druzhinina I.S."/>
            <person name="U'Ren J.M."/>
            <person name="Derntl C."/>
        </authorList>
    </citation>
    <scope>NUCLEOTIDE SEQUENCE</scope>
    <source>
        <strain evidence="3">TUCIM 5799</strain>
    </source>
</reference>
<dbReference type="InterPro" id="IPR056884">
    <property type="entry name" value="NPHP3-like_N"/>
</dbReference>
<keyword evidence="4" id="KW-1185">Reference proteome</keyword>
<dbReference type="Proteomes" id="UP000829685">
    <property type="component" value="Unassembled WGS sequence"/>
</dbReference>
<proteinExistence type="predicted"/>
<dbReference type="AlphaFoldDB" id="A0A9P9WDX3"/>
<accession>A0A9P9WDX3</accession>
<name>A0A9P9WDX3_9PEZI</name>
<dbReference type="EMBL" id="JAFIMR010000035">
    <property type="protein sequence ID" value="KAI1859098.1"/>
    <property type="molecule type" value="Genomic_DNA"/>
</dbReference>
<gene>
    <name evidence="3" type="ORF">JX265_010575</name>
</gene>
<organism evidence="3 4">
    <name type="scientific">Neoarthrinium moseri</name>
    <dbReference type="NCBI Taxonomy" id="1658444"/>
    <lineage>
        <taxon>Eukaryota</taxon>
        <taxon>Fungi</taxon>
        <taxon>Dikarya</taxon>
        <taxon>Ascomycota</taxon>
        <taxon>Pezizomycotina</taxon>
        <taxon>Sordariomycetes</taxon>
        <taxon>Xylariomycetidae</taxon>
        <taxon>Amphisphaeriales</taxon>
        <taxon>Apiosporaceae</taxon>
        <taxon>Neoarthrinium</taxon>
    </lineage>
</organism>
<feature type="domain" description="Nephrocystin 3-like N-terminal" evidence="2">
    <location>
        <begin position="295"/>
        <end position="456"/>
    </location>
</feature>